<evidence type="ECO:0000259" key="2">
    <source>
        <dbReference type="PROSITE" id="PS50089"/>
    </source>
</evidence>
<comment type="caution">
    <text evidence="3">The sequence shown here is derived from an EMBL/GenBank/DDBJ whole genome shotgun (WGS) entry which is preliminary data.</text>
</comment>
<dbReference type="PROSITE" id="PS50089">
    <property type="entry name" value="ZF_RING_2"/>
    <property type="match status" value="1"/>
</dbReference>
<keyword evidence="1" id="KW-0863">Zinc-finger</keyword>
<dbReference type="Proteomes" id="UP001363151">
    <property type="component" value="Unassembled WGS sequence"/>
</dbReference>
<evidence type="ECO:0000313" key="3">
    <source>
        <dbReference type="EMBL" id="KAK7242385.1"/>
    </source>
</evidence>
<accession>A0ABR1G238</accession>
<gene>
    <name evidence="3" type="ORF">SO694_00012484</name>
</gene>
<keyword evidence="1" id="KW-0479">Metal-binding</keyword>
<dbReference type="EMBL" id="JBBJCI010000145">
    <property type="protein sequence ID" value="KAK7242385.1"/>
    <property type="molecule type" value="Genomic_DNA"/>
</dbReference>
<dbReference type="Gene3D" id="3.30.40.10">
    <property type="entry name" value="Zinc/RING finger domain, C3HC4 (zinc finger)"/>
    <property type="match status" value="1"/>
</dbReference>
<reference evidence="3 4" key="1">
    <citation type="submission" date="2024-03" db="EMBL/GenBank/DDBJ databases">
        <title>Aureococcus anophagefferens CCMP1851 and Kratosvirus quantuckense: Draft genome of a second virus-susceptible host strain in the model system.</title>
        <authorList>
            <person name="Chase E."/>
            <person name="Truchon A.R."/>
            <person name="Schepens W."/>
            <person name="Wilhelm S.W."/>
        </authorList>
    </citation>
    <scope>NUCLEOTIDE SEQUENCE [LARGE SCALE GENOMIC DNA]</scope>
    <source>
        <strain evidence="3 4">CCMP1851</strain>
    </source>
</reference>
<dbReference type="InterPro" id="IPR001841">
    <property type="entry name" value="Znf_RING"/>
</dbReference>
<dbReference type="SUPFAM" id="SSF57850">
    <property type="entry name" value="RING/U-box"/>
    <property type="match status" value="1"/>
</dbReference>
<protein>
    <recommendedName>
        <fullName evidence="2">RING-type domain-containing protein</fullName>
    </recommendedName>
</protein>
<dbReference type="InterPro" id="IPR013083">
    <property type="entry name" value="Znf_RING/FYVE/PHD"/>
</dbReference>
<name>A0ABR1G238_AURAN</name>
<organism evidence="3 4">
    <name type="scientific">Aureococcus anophagefferens</name>
    <name type="common">Harmful bloom alga</name>
    <dbReference type="NCBI Taxonomy" id="44056"/>
    <lineage>
        <taxon>Eukaryota</taxon>
        <taxon>Sar</taxon>
        <taxon>Stramenopiles</taxon>
        <taxon>Ochrophyta</taxon>
        <taxon>Pelagophyceae</taxon>
        <taxon>Pelagomonadales</taxon>
        <taxon>Pelagomonadaceae</taxon>
        <taxon>Aureococcus</taxon>
    </lineage>
</organism>
<sequence length="199" mass="22633">MAALDDAVTCAICLESTDFAALPCCGTHEGSTTRFCHDCVVLLCDHAGGTGRCPRCRAWISVEDGAIVEKEAMDQCMICRQTRVIVDRSMCDACSLGMRYPLRYECEGCGKHQRIGHPMWRYQASPTEFGTTTWACHRLCRRQTNWRLIAEDVRRVPDGDAPESWGRRDEWLRSVREYRLRRLAEGPPEPDEGRRCTLS</sequence>
<keyword evidence="1" id="KW-0862">Zinc</keyword>
<proteinExistence type="predicted"/>
<evidence type="ECO:0000256" key="1">
    <source>
        <dbReference type="PROSITE-ProRule" id="PRU00175"/>
    </source>
</evidence>
<evidence type="ECO:0000313" key="4">
    <source>
        <dbReference type="Proteomes" id="UP001363151"/>
    </source>
</evidence>
<keyword evidence="4" id="KW-1185">Reference proteome</keyword>
<feature type="domain" description="RING-type" evidence="2">
    <location>
        <begin position="10"/>
        <end position="57"/>
    </location>
</feature>